<dbReference type="KEGG" id="saci:Sinac_1446"/>
<keyword evidence="2" id="KW-0285">Flavoprotein</keyword>
<keyword evidence="3" id="KW-0274">FAD</keyword>
<dbReference type="SUPFAM" id="SSF55103">
    <property type="entry name" value="FAD-linked oxidases, C-terminal domain"/>
    <property type="match status" value="1"/>
</dbReference>
<dbReference type="GO" id="GO:0071949">
    <property type="term" value="F:FAD binding"/>
    <property type="evidence" value="ECO:0007669"/>
    <property type="project" value="InterPro"/>
</dbReference>
<dbReference type="STRING" id="886293.Sinac_1446"/>
<dbReference type="PANTHER" id="PTHR11748">
    <property type="entry name" value="D-LACTATE DEHYDROGENASE"/>
    <property type="match status" value="1"/>
</dbReference>
<keyword evidence="8" id="KW-1185">Reference proteome</keyword>
<evidence type="ECO:0000313" key="7">
    <source>
        <dbReference type="EMBL" id="AGA25828.1"/>
    </source>
</evidence>
<evidence type="ECO:0000256" key="1">
    <source>
        <dbReference type="ARBA" id="ARBA00001974"/>
    </source>
</evidence>
<accession>L0DAG8</accession>
<sequence length="423" mass="45014">MTGDSALNWPDSPIGGRLGDGRHALATERPETIDALRHAVIDHVAQGQAIYPQGGGTALDYGGTPRTPGVAIDTRSLDRVIDYPAADMTITVEAGITLSALRTILAEKRQRLLIDAPHPDRATLGGIYATNTTGSRRFGAGRPRDQIIGVSFVTADGALVKGGGRVVKNVAGYDFPKLLTGSLGTLGVIAQLTQKVRPMPEASALVWVPFTSVEGLVPAFDRLNTSATRPIAIDLFNGSGARHTGEARGLPAGDWVLVVGFEDNAASVAWQVDRLMIELGRTNIVLREGADAESLWSALTEFQAAEVGPVSIVANLRPSSVAAFVRDFDNDRWAVQAHAGNGIVRGHALGSPSLETLVPEIDRLRAAAAVDGGSLMLTRCPVEWKERLLVWGTPRPDWALAERIKRSLDPKGVMNPGRFVATI</sequence>
<dbReference type="InterPro" id="IPR016169">
    <property type="entry name" value="FAD-bd_PCMH_sub2"/>
</dbReference>
<dbReference type="EMBL" id="CP003364">
    <property type="protein sequence ID" value="AGA25828.1"/>
    <property type="molecule type" value="Genomic_DNA"/>
</dbReference>
<dbReference type="AlphaFoldDB" id="L0DAG8"/>
<evidence type="ECO:0000259" key="6">
    <source>
        <dbReference type="PROSITE" id="PS51387"/>
    </source>
</evidence>
<protein>
    <submittedName>
        <fullName evidence="7">FAD/FMN-dependent dehydrogenase</fullName>
    </submittedName>
</protein>
<organism evidence="7 8">
    <name type="scientific">Singulisphaera acidiphila (strain ATCC BAA-1392 / DSM 18658 / VKM B-2454 / MOB10)</name>
    <dbReference type="NCBI Taxonomy" id="886293"/>
    <lineage>
        <taxon>Bacteria</taxon>
        <taxon>Pseudomonadati</taxon>
        <taxon>Planctomycetota</taxon>
        <taxon>Planctomycetia</taxon>
        <taxon>Isosphaerales</taxon>
        <taxon>Isosphaeraceae</taxon>
        <taxon>Singulisphaera</taxon>
    </lineage>
</organism>
<dbReference type="InterPro" id="IPR016166">
    <property type="entry name" value="FAD-bd_PCMH"/>
</dbReference>
<evidence type="ECO:0000256" key="4">
    <source>
        <dbReference type="ARBA" id="ARBA00023002"/>
    </source>
</evidence>
<evidence type="ECO:0000313" key="8">
    <source>
        <dbReference type="Proteomes" id="UP000010798"/>
    </source>
</evidence>
<comment type="cofactor">
    <cofactor evidence="1">
        <name>FAD</name>
        <dbReference type="ChEBI" id="CHEBI:57692"/>
    </cofactor>
</comment>
<dbReference type="Proteomes" id="UP000010798">
    <property type="component" value="Chromosome"/>
</dbReference>
<dbReference type="eggNOG" id="COG0277">
    <property type="taxonomic scope" value="Bacteria"/>
</dbReference>
<dbReference type="Pfam" id="PF02913">
    <property type="entry name" value="FAD-oxidase_C"/>
    <property type="match status" value="2"/>
</dbReference>
<evidence type="ECO:0000256" key="2">
    <source>
        <dbReference type="ARBA" id="ARBA00022630"/>
    </source>
</evidence>
<feature type="region of interest" description="Disordered" evidence="5">
    <location>
        <begin position="1"/>
        <end position="22"/>
    </location>
</feature>
<dbReference type="InterPro" id="IPR004113">
    <property type="entry name" value="FAD-bd_oxidored_4_C"/>
</dbReference>
<dbReference type="Gene3D" id="3.30.465.10">
    <property type="match status" value="1"/>
</dbReference>
<dbReference type="PROSITE" id="PS51387">
    <property type="entry name" value="FAD_PCMH"/>
    <property type="match status" value="1"/>
</dbReference>
<reference evidence="7 8" key="1">
    <citation type="submission" date="2012-02" db="EMBL/GenBank/DDBJ databases">
        <title>Complete sequence of chromosome of Singulisphaera acidiphila DSM 18658.</title>
        <authorList>
            <consortium name="US DOE Joint Genome Institute (JGI-PGF)"/>
            <person name="Lucas S."/>
            <person name="Copeland A."/>
            <person name="Lapidus A."/>
            <person name="Glavina del Rio T."/>
            <person name="Dalin E."/>
            <person name="Tice H."/>
            <person name="Bruce D."/>
            <person name="Goodwin L."/>
            <person name="Pitluck S."/>
            <person name="Peters L."/>
            <person name="Ovchinnikova G."/>
            <person name="Chertkov O."/>
            <person name="Kyrpides N."/>
            <person name="Mavromatis K."/>
            <person name="Ivanova N."/>
            <person name="Brettin T."/>
            <person name="Detter J.C."/>
            <person name="Han C."/>
            <person name="Larimer F."/>
            <person name="Land M."/>
            <person name="Hauser L."/>
            <person name="Markowitz V."/>
            <person name="Cheng J.-F."/>
            <person name="Hugenholtz P."/>
            <person name="Woyke T."/>
            <person name="Wu D."/>
            <person name="Tindall B."/>
            <person name="Pomrenke H."/>
            <person name="Brambilla E."/>
            <person name="Klenk H.-P."/>
            <person name="Eisen J.A."/>
        </authorList>
    </citation>
    <scope>NUCLEOTIDE SEQUENCE [LARGE SCALE GENOMIC DNA]</scope>
    <source>
        <strain evidence="8">ATCC BAA-1392 / DSM 18658 / VKM B-2454 / MOB10</strain>
    </source>
</reference>
<gene>
    <name evidence="7" type="ordered locus">Sinac_1446</name>
</gene>
<dbReference type="Pfam" id="PF01565">
    <property type="entry name" value="FAD_binding_4"/>
    <property type="match status" value="1"/>
</dbReference>
<dbReference type="SUPFAM" id="SSF56176">
    <property type="entry name" value="FAD-binding/transporter-associated domain-like"/>
    <property type="match status" value="1"/>
</dbReference>
<proteinExistence type="predicted"/>
<dbReference type="InterPro" id="IPR016164">
    <property type="entry name" value="FAD-linked_Oxase-like_C"/>
</dbReference>
<dbReference type="PANTHER" id="PTHR11748:SF103">
    <property type="entry name" value="GLYCOLATE OXIDASE SUBUNIT GLCE"/>
    <property type="match status" value="1"/>
</dbReference>
<name>L0DAG8_SINAD</name>
<dbReference type="HOGENOM" id="CLU_017779_0_1_0"/>
<dbReference type="GO" id="GO:0016491">
    <property type="term" value="F:oxidoreductase activity"/>
    <property type="evidence" value="ECO:0007669"/>
    <property type="project" value="UniProtKB-KW"/>
</dbReference>
<keyword evidence="4" id="KW-0560">Oxidoreductase</keyword>
<dbReference type="InterPro" id="IPR036318">
    <property type="entry name" value="FAD-bd_PCMH-like_sf"/>
</dbReference>
<evidence type="ECO:0000256" key="3">
    <source>
        <dbReference type="ARBA" id="ARBA00022827"/>
    </source>
</evidence>
<evidence type="ECO:0000256" key="5">
    <source>
        <dbReference type="SAM" id="MobiDB-lite"/>
    </source>
</evidence>
<feature type="domain" description="FAD-binding PCMH-type" evidence="6">
    <location>
        <begin position="18"/>
        <end position="199"/>
    </location>
</feature>
<dbReference type="InterPro" id="IPR006094">
    <property type="entry name" value="Oxid_FAD_bind_N"/>
</dbReference>